<keyword evidence="2" id="KW-1185">Reference proteome</keyword>
<name>A0A8J8B934_9RHOB</name>
<dbReference type="InterPro" id="IPR038282">
    <property type="entry name" value="DUF2267_sf"/>
</dbReference>
<dbReference type="Proteomes" id="UP000681356">
    <property type="component" value="Unassembled WGS sequence"/>
</dbReference>
<accession>A0A8J8B934</accession>
<reference evidence="1" key="1">
    <citation type="submission" date="2021-04" db="EMBL/GenBank/DDBJ databases">
        <authorList>
            <person name="Yoon J."/>
        </authorList>
    </citation>
    <scope>NUCLEOTIDE SEQUENCE</scope>
    <source>
        <strain evidence="1">KMU-90</strain>
    </source>
</reference>
<dbReference type="Gene3D" id="1.10.490.110">
    <property type="entry name" value="Uncharacterized conserved protein DUF2267"/>
    <property type="match status" value="1"/>
</dbReference>
<dbReference type="InterPro" id="IPR018727">
    <property type="entry name" value="DUF2267"/>
</dbReference>
<proteinExistence type="predicted"/>
<dbReference type="EMBL" id="JAGTUU010000008">
    <property type="protein sequence ID" value="MBS0126092.1"/>
    <property type="molecule type" value="Genomic_DNA"/>
</dbReference>
<evidence type="ECO:0000313" key="2">
    <source>
        <dbReference type="Proteomes" id="UP000681356"/>
    </source>
</evidence>
<dbReference type="RefSeq" id="WP_212538054.1">
    <property type="nucleotide sequence ID" value="NZ_JAGTUU010000008.1"/>
</dbReference>
<protein>
    <submittedName>
        <fullName evidence="1">DUF2267 domain-containing protein</fullName>
    </submittedName>
</protein>
<gene>
    <name evidence="1" type="ORF">KB874_18555</name>
</gene>
<dbReference type="Pfam" id="PF10025">
    <property type="entry name" value="DUF2267"/>
    <property type="match status" value="1"/>
</dbReference>
<comment type="caution">
    <text evidence="1">The sequence shown here is derived from an EMBL/GenBank/DDBJ whole genome shotgun (WGS) entry which is preliminary data.</text>
</comment>
<evidence type="ECO:0000313" key="1">
    <source>
        <dbReference type="EMBL" id="MBS0126092.1"/>
    </source>
</evidence>
<dbReference type="AlphaFoldDB" id="A0A8J8B934"/>
<organism evidence="1 2">
    <name type="scientific">Thetidibacter halocola</name>
    <dbReference type="NCBI Taxonomy" id="2827239"/>
    <lineage>
        <taxon>Bacteria</taxon>
        <taxon>Pseudomonadati</taxon>
        <taxon>Pseudomonadota</taxon>
        <taxon>Alphaproteobacteria</taxon>
        <taxon>Rhodobacterales</taxon>
        <taxon>Roseobacteraceae</taxon>
        <taxon>Thetidibacter</taxon>
    </lineage>
</organism>
<sequence length="151" mass="17040">MPQPFTYRHASREYRAFLDDLKGRTGLDSDNMAYTALDGVFRVFRRRVTAAQGLAFATELPAVPRAIFVAGWQPGEPPEPWADRAALVDEARALRPDHNLTPDTCIEDVAWALRRSIRPPDWARALHALPPEAQAFWTVEMTADEREAGIR</sequence>